<dbReference type="PROSITE" id="PS51257">
    <property type="entry name" value="PROKAR_LIPOPROTEIN"/>
    <property type="match status" value="1"/>
</dbReference>
<reference evidence="1" key="2">
    <citation type="submission" date="2022-01" db="EMBL/GenBank/DDBJ databases">
        <title>Novel bile acid biosynthetic pathways are enriched in the microbiome of centenarians.</title>
        <authorList>
            <person name="Sato Y."/>
            <person name="Atarashi K."/>
            <person name="Plichta R.D."/>
            <person name="Arai Y."/>
            <person name="Sasajima S."/>
            <person name="Kearney M.S."/>
            <person name="Suda W."/>
            <person name="Takeshita K."/>
            <person name="Sasaki T."/>
            <person name="Okamoto S."/>
            <person name="Skelly N.A."/>
            <person name="Okamura Y."/>
            <person name="Vlamakis H."/>
            <person name="Li Y."/>
            <person name="Tanoue T."/>
            <person name="Takei H."/>
            <person name="Nittono H."/>
            <person name="Narushima S."/>
            <person name="Irie J."/>
            <person name="Itoh H."/>
            <person name="Moriya K."/>
            <person name="Sugiura Y."/>
            <person name="Suematsu M."/>
            <person name="Moritoki N."/>
            <person name="Shibata S."/>
            <person name="Littman R.D."/>
            <person name="Fischbach A.M."/>
            <person name="Uwamino Y."/>
            <person name="Inoue T."/>
            <person name="Honda A."/>
            <person name="Hattori M."/>
            <person name="Murai T."/>
            <person name="Xavier J.R."/>
            <person name="Hirose N."/>
            <person name="Honda K."/>
        </authorList>
    </citation>
    <scope>NUCLEOTIDE SEQUENCE</scope>
    <source>
        <strain evidence="1">CE91-St7</strain>
    </source>
</reference>
<evidence type="ECO:0000313" key="3">
    <source>
        <dbReference type="Proteomes" id="UP000347681"/>
    </source>
</evidence>
<dbReference type="Proteomes" id="UP000347681">
    <property type="component" value="Unassembled WGS sequence"/>
</dbReference>
<evidence type="ECO:0000313" key="2">
    <source>
        <dbReference type="EMBL" id="KAA5384100.1"/>
    </source>
</evidence>
<comment type="caution">
    <text evidence="2">The sequence shown here is derived from an EMBL/GenBank/DDBJ whole genome shotgun (WGS) entry which is preliminary data.</text>
</comment>
<evidence type="ECO:0000313" key="1">
    <source>
        <dbReference type="EMBL" id="GKH80092.1"/>
    </source>
</evidence>
<dbReference type="EMBL" id="BQOB01000001">
    <property type="protein sequence ID" value="GKH80092.1"/>
    <property type="molecule type" value="Genomic_DNA"/>
</dbReference>
<dbReference type="Proteomes" id="UP001055104">
    <property type="component" value="Unassembled WGS sequence"/>
</dbReference>
<organism evidence="2 3">
    <name type="scientific">Phocaeicola dorei</name>
    <dbReference type="NCBI Taxonomy" id="357276"/>
    <lineage>
        <taxon>Bacteria</taxon>
        <taxon>Pseudomonadati</taxon>
        <taxon>Bacteroidota</taxon>
        <taxon>Bacteroidia</taxon>
        <taxon>Bacteroidales</taxon>
        <taxon>Bacteroidaceae</taxon>
        <taxon>Phocaeicola</taxon>
    </lineage>
</organism>
<name>A0A076IZK6_9BACT</name>
<protein>
    <recommendedName>
        <fullName evidence="4">Lipoprotein</fullName>
    </recommendedName>
</protein>
<proteinExistence type="predicted"/>
<dbReference type="eggNOG" id="ENOG50301R8">
    <property type="taxonomic scope" value="Bacteria"/>
</dbReference>
<dbReference type="RefSeq" id="WP_038612023.1">
    <property type="nucleotide sequence ID" value="NZ_BQOA01000001.1"/>
</dbReference>
<reference evidence="2 3" key="1">
    <citation type="journal article" date="2019" name="Nat. Med.">
        <title>A library of human gut bacterial isolates paired with longitudinal multiomics data enables mechanistic microbiome research.</title>
        <authorList>
            <person name="Poyet M."/>
            <person name="Groussin M."/>
            <person name="Gibbons S.M."/>
            <person name="Avila-Pacheco J."/>
            <person name="Jiang X."/>
            <person name="Kearney S.M."/>
            <person name="Perrotta A.R."/>
            <person name="Berdy B."/>
            <person name="Zhao S."/>
            <person name="Lieberman T.D."/>
            <person name="Swanson P.K."/>
            <person name="Smith M."/>
            <person name="Roesemann S."/>
            <person name="Alexander J.E."/>
            <person name="Rich S.A."/>
            <person name="Livny J."/>
            <person name="Vlamakis H."/>
            <person name="Clish C."/>
            <person name="Bullock K."/>
            <person name="Deik A."/>
            <person name="Scott J."/>
            <person name="Pierce K.A."/>
            <person name="Xavier R.J."/>
            <person name="Alm E.J."/>
        </authorList>
    </citation>
    <scope>NUCLEOTIDE SEQUENCE [LARGE SCALE GENOMIC DNA]</scope>
    <source>
        <strain evidence="2 3">BIOML-A5</strain>
    </source>
</reference>
<accession>A0A076IZK6</accession>
<dbReference type="EMBL" id="VVZB01000003">
    <property type="protein sequence ID" value="KAA5384100.1"/>
    <property type="molecule type" value="Genomic_DNA"/>
</dbReference>
<gene>
    <name evidence="1" type="ORF">CE91St7_09760</name>
    <name evidence="2" type="ORF">F2Y61_07355</name>
</gene>
<evidence type="ECO:0008006" key="4">
    <source>
        <dbReference type="Google" id="ProtNLM"/>
    </source>
</evidence>
<dbReference type="KEGG" id="bdo:EL88_24270"/>
<sequence length="180" mass="20672">MRQSLRYASWLLLLFILLSCSHRVTGEATALPPILQAEAQSQKYNLQLDFMKHHFSGMLIVRQMPNNEIRILGSTYFGLSLFDFSLHCDTFIVNSCIDPMRKKKMLKILETDFKNLFLKSEKAHIKKKSSTFEQRISGKGFGKTIFTLSGFVNGQAGKVQIKHPLIRLRIQLDKLNINNP</sequence>
<dbReference type="AlphaFoldDB" id="A0A076IZK6"/>